<organism evidence="2">
    <name type="scientific">Arion vulgaris</name>
    <dbReference type="NCBI Taxonomy" id="1028688"/>
    <lineage>
        <taxon>Eukaryota</taxon>
        <taxon>Metazoa</taxon>
        <taxon>Spiralia</taxon>
        <taxon>Lophotrochozoa</taxon>
        <taxon>Mollusca</taxon>
        <taxon>Gastropoda</taxon>
        <taxon>Heterobranchia</taxon>
        <taxon>Euthyneura</taxon>
        <taxon>Panpulmonata</taxon>
        <taxon>Eupulmonata</taxon>
        <taxon>Stylommatophora</taxon>
        <taxon>Helicina</taxon>
        <taxon>Arionoidea</taxon>
        <taxon>Arionidae</taxon>
        <taxon>Arion</taxon>
    </lineage>
</organism>
<dbReference type="GO" id="GO:0006666">
    <property type="term" value="P:3-keto-sphinganine metabolic process"/>
    <property type="evidence" value="ECO:0007669"/>
    <property type="project" value="TreeGrafter"/>
</dbReference>
<dbReference type="Pfam" id="PF00106">
    <property type="entry name" value="adh_short"/>
    <property type="match status" value="1"/>
</dbReference>
<protein>
    <recommendedName>
        <fullName evidence="3">Ketoreductase (KR) domain-containing protein</fullName>
    </recommendedName>
</protein>
<dbReference type="Gene3D" id="3.40.50.720">
    <property type="entry name" value="NAD(P)-binding Rossmann-like Domain"/>
    <property type="match status" value="1"/>
</dbReference>
<dbReference type="InterPro" id="IPR036291">
    <property type="entry name" value="NAD(P)-bd_dom_sf"/>
</dbReference>
<dbReference type="PANTHER" id="PTHR43550:SF3">
    <property type="entry name" value="3-KETODIHYDROSPHINGOSINE REDUCTASE"/>
    <property type="match status" value="1"/>
</dbReference>
<accession>A0A0B6ZPP2</accession>
<evidence type="ECO:0008006" key="3">
    <source>
        <dbReference type="Google" id="ProtNLM"/>
    </source>
</evidence>
<dbReference type="AlphaFoldDB" id="A0A0B6ZPP2"/>
<dbReference type="InterPro" id="IPR002347">
    <property type="entry name" value="SDR_fam"/>
</dbReference>
<reference evidence="2" key="1">
    <citation type="submission" date="2014-12" db="EMBL/GenBank/DDBJ databases">
        <title>Insight into the proteome of Arion vulgaris.</title>
        <authorList>
            <person name="Aradska J."/>
            <person name="Bulat T."/>
            <person name="Smidak R."/>
            <person name="Sarate P."/>
            <person name="Gangsoo J."/>
            <person name="Sialana F."/>
            <person name="Bilban M."/>
            <person name="Lubec G."/>
        </authorList>
    </citation>
    <scope>NUCLEOTIDE SEQUENCE</scope>
    <source>
        <tissue evidence="2">Skin</tissue>
    </source>
</reference>
<dbReference type="EMBL" id="HACG01022820">
    <property type="protein sequence ID" value="CEK69685.1"/>
    <property type="molecule type" value="Transcribed_RNA"/>
</dbReference>
<gene>
    <name evidence="2" type="primary">ORF71193</name>
</gene>
<feature type="transmembrane region" description="Helical" evidence="1">
    <location>
        <begin position="6"/>
        <end position="24"/>
    </location>
</feature>
<keyword evidence="1" id="KW-0472">Membrane</keyword>
<dbReference type="GO" id="GO:0030148">
    <property type="term" value="P:sphingolipid biosynthetic process"/>
    <property type="evidence" value="ECO:0007669"/>
    <property type="project" value="TreeGrafter"/>
</dbReference>
<dbReference type="PANTHER" id="PTHR43550">
    <property type="entry name" value="3-KETODIHYDROSPHINGOSINE REDUCTASE"/>
    <property type="match status" value="1"/>
</dbReference>
<evidence type="ECO:0000313" key="2">
    <source>
        <dbReference type="EMBL" id="CEK69685.1"/>
    </source>
</evidence>
<proteinExistence type="predicted"/>
<keyword evidence="1" id="KW-0812">Transmembrane</keyword>
<dbReference type="GO" id="GO:0047560">
    <property type="term" value="F:3-dehydrosphinganine reductase activity"/>
    <property type="evidence" value="ECO:0007669"/>
    <property type="project" value="TreeGrafter"/>
</dbReference>
<dbReference type="GO" id="GO:0005789">
    <property type="term" value="C:endoplasmic reticulum membrane"/>
    <property type="evidence" value="ECO:0007669"/>
    <property type="project" value="TreeGrafter"/>
</dbReference>
<keyword evidence="1" id="KW-1133">Transmembrane helix</keyword>
<sequence length="94" mass="10302">MWGWIALAVFIVFIIILYMLSPLISPLPVKLHDAHVLITGGSSGIGKALAIQAVQQGSRVTLVARSKKKLEEARAEVLLMLPSKTKSSKYKLFL</sequence>
<name>A0A0B6ZPP2_9EUPU</name>
<dbReference type="SUPFAM" id="SSF51735">
    <property type="entry name" value="NAD(P)-binding Rossmann-fold domains"/>
    <property type="match status" value="1"/>
</dbReference>
<evidence type="ECO:0000256" key="1">
    <source>
        <dbReference type="SAM" id="Phobius"/>
    </source>
</evidence>